<dbReference type="PaxDb" id="6239-F54D10.2"/>
<keyword evidence="3" id="KW-1185">Reference proteome</keyword>
<dbReference type="AGR" id="WB:WBGene00018803"/>
<dbReference type="KEGG" id="cel:CELE_F54D10.2"/>
<dbReference type="STRING" id="6239.F54D10.2.1"/>
<gene>
    <name evidence="2 4" type="primary">fbxa-24</name>
    <name evidence="2" type="ORF">CELE_F54D10.2</name>
    <name evidence="4" type="ORF">F54D10.2</name>
</gene>
<dbReference type="PANTHER" id="PTHR23015:SF4">
    <property type="entry name" value="DUF38 DOMAIN-CONTAINING PROTEIN-RELATED"/>
    <property type="match status" value="1"/>
</dbReference>
<reference evidence="2 3" key="1">
    <citation type="journal article" date="1998" name="Science">
        <title>Genome sequence of the nematode C. elegans: a platform for investigating biology.</title>
        <authorList>
            <consortium name="The C. elegans sequencing consortium"/>
            <person name="Sulson J.E."/>
            <person name="Waterston R."/>
        </authorList>
    </citation>
    <scope>NUCLEOTIDE SEQUENCE [LARGE SCALE GENOMIC DNA]</scope>
    <source>
        <strain evidence="2 3">Bristol N2</strain>
    </source>
</reference>
<dbReference type="HOGENOM" id="CLU_030831_3_1_1"/>
<dbReference type="PhylomeDB" id="Q9TZ85"/>
<accession>Q9TZ85</accession>
<dbReference type="WormBase" id="F54D10.2">
    <property type="protein sequence ID" value="CE32677"/>
    <property type="gene ID" value="WBGene00018803"/>
    <property type="gene designation" value="fbxa-24"/>
</dbReference>
<name>Q9TZ85_CAEEL</name>
<evidence type="ECO:0000313" key="4">
    <source>
        <dbReference type="WormBase" id="F54D10.2"/>
    </source>
</evidence>
<proteinExistence type="predicted"/>
<protein>
    <submittedName>
        <fullName evidence="2">DUF38 domain-containing protein</fullName>
    </submittedName>
</protein>
<evidence type="ECO:0000259" key="1">
    <source>
        <dbReference type="Pfam" id="PF01827"/>
    </source>
</evidence>
<dbReference type="InterPro" id="IPR040161">
    <property type="entry name" value="FB224"/>
</dbReference>
<dbReference type="Proteomes" id="UP000001940">
    <property type="component" value="Chromosome II"/>
</dbReference>
<dbReference type="PANTHER" id="PTHR23015">
    <property type="entry name" value="UNCHARACTERIZED C.ELEGANS PROTEIN"/>
    <property type="match status" value="1"/>
</dbReference>
<dbReference type="EMBL" id="BX284602">
    <property type="protein sequence ID" value="CCD64808.1"/>
    <property type="molecule type" value="Genomic_DNA"/>
</dbReference>
<dbReference type="CTD" id="173727"/>
<dbReference type="UCSC" id="F54D10.2">
    <property type="organism name" value="c. elegans"/>
</dbReference>
<dbReference type="Pfam" id="PF01827">
    <property type="entry name" value="FTH"/>
    <property type="match status" value="1"/>
</dbReference>
<dbReference type="FunCoup" id="Q9TZ85">
    <property type="interactions" value="317"/>
</dbReference>
<dbReference type="OrthoDB" id="5910752at2759"/>
<feature type="domain" description="DUF38" evidence="1">
    <location>
        <begin position="44"/>
        <end position="182"/>
    </location>
</feature>
<dbReference type="Bgee" id="WBGene00018803">
    <property type="expression patterns" value="Expressed in larva and 3 other cell types or tissues"/>
</dbReference>
<dbReference type="RefSeq" id="NP_494660.2">
    <property type="nucleotide sequence ID" value="NM_062259.5"/>
</dbReference>
<evidence type="ECO:0000313" key="3">
    <source>
        <dbReference type="Proteomes" id="UP000001940"/>
    </source>
</evidence>
<dbReference type="AlphaFoldDB" id="Q9TZ85"/>
<organism evidence="2 3">
    <name type="scientific">Caenorhabditis elegans</name>
    <dbReference type="NCBI Taxonomy" id="6239"/>
    <lineage>
        <taxon>Eukaryota</taxon>
        <taxon>Metazoa</taxon>
        <taxon>Ecdysozoa</taxon>
        <taxon>Nematoda</taxon>
        <taxon>Chromadorea</taxon>
        <taxon>Rhabditida</taxon>
        <taxon>Rhabditina</taxon>
        <taxon>Rhabditomorpha</taxon>
        <taxon>Rhabditoidea</taxon>
        <taxon>Rhabditidae</taxon>
        <taxon>Peloderinae</taxon>
        <taxon>Caenorhabditis</taxon>
    </lineage>
</organism>
<sequence length="219" mass="26152">MKIAFQDLKTVLKHTSELKISNECNEHENTRTRTRTRRERDERESFIEILKSVKCIHVKTIKLDNFSFNNAITILQYCNTKVLENIEFWITHINNQFENIAHLDQWKCAKKCSLLGDKLESRLIDHLFHFQWFQIQLDDFPTYIAIKIRDDLMRRSTFQGCRINCDKSKSNPIEIAKVFKPDYAGGNEFLIEYSIDNANFVIKCNFLTRFIFWFLVQKL</sequence>
<dbReference type="PIR" id="T33613">
    <property type="entry name" value="T33613"/>
</dbReference>
<dbReference type="InterPro" id="IPR002900">
    <property type="entry name" value="DUF38/FTH_CAE_spp"/>
</dbReference>
<dbReference type="GeneID" id="173727"/>
<dbReference type="InParanoid" id="Q9TZ85"/>
<evidence type="ECO:0000313" key="2">
    <source>
        <dbReference type="EMBL" id="CCD64808.1"/>
    </source>
</evidence>